<dbReference type="InterPro" id="IPR036388">
    <property type="entry name" value="WH-like_DNA-bd_sf"/>
</dbReference>
<dbReference type="GO" id="GO:0003677">
    <property type="term" value="F:DNA binding"/>
    <property type="evidence" value="ECO:0007669"/>
    <property type="project" value="UniProtKB-KW"/>
</dbReference>
<evidence type="ECO:0000256" key="1">
    <source>
        <dbReference type="ARBA" id="ARBA00023015"/>
    </source>
</evidence>
<dbReference type="Pfam" id="PF07702">
    <property type="entry name" value="UTRA"/>
    <property type="match status" value="1"/>
</dbReference>
<dbReference type="PANTHER" id="PTHR44846:SF1">
    <property type="entry name" value="MANNOSYL-D-GLYCERATE TRANSPORT_METABOLISM SYSTEM REPRESSOR MNGR-RELATED"/>
    <property type="match status" value="1"/>
</dbReference>
<dbReference type="Proteomes" id="UP000196560">
    <property type="component" value="Unassembled WGS sequence"/>
</dbReference>
<evidence type="ECO:0000256" key="2">
    <source>
        <dbReference type="ARBA" id="ARBA00023125"/>
    </source>
</evidence>
<keyword evidence="3" id="KW-0804">Transcription</keyword>
<keyword evidence="1" id="KW-0805">Transcription regulation</keyword>
<dbReference type="RefSeq" id="WP_087186696.1">
    <property type="nucleotide sequence ID" value="NZ_NFHO01000008.1"/>
</dbReference>
<accession>A0A1Y3U0S4</accession>
<dbReference type="Pfam" id="PF00392">
    <property type="entry name" value="GntR"/>
    <property type="match status" value="1"/>
</dbReference>
<dbReference type="EMBL" id="NFHO01000008">
    <property type="protein sequence ID" value="OUN42331.1"/>
    <property type="molecule type" value="Genomic_DNA"/>
</dbReference>
<dbReference type="InterPro" id="IPR050679">
    <property type="entry name" value="Bact_HTH_transcr_reg"/>
</dbReference>
<reference evidence="6" key="1">
    <citation type="submission" date="2017-04" db="EMBL/GenBank/DDBJ databases">
        <title>Function of individual gut microbiota members based on whole genome sequencing of pure cultures obtained from chicken caecum.</title>
        <authorList>
            <person name="Medvecky M."/>
            <person name="Cejkova D."/>
            <person name="Polansky O."/>
            <person name="Karasova D."/>
            <person name="Kubasova T."/>
            <person name="Cizek A."/>
            <person name="Rychlik I."/>
        </authorList>
    </citation>
    <scope>NUCLEOTIDE SEQUENCE [LARGE SCALE GENOMIC DNA]</scope>
    <source>
        <strain evidence="6">An70</strain>
    </source>
</reference>
<evidence type="ECO:0000313" key="5">
    <source>
        <dbReference type="EMBL" id="OUN42331.1"/>
    </source>
</evidence>
<name>A0A1Y3U0S4_9ACTN</name>
<evidence type="ECO:0000259" key="4">
    <source>
        <dbReference type="PROSITE" id="PS50949"/>
    </source>
</evidence>
<dbReference type="SMART" id="SM00866">
    <property type="entry name" value="UTRA"/>
    <property type="match status" value="1"/>
</dbReference>
<dbReference type="InterPro" id="IPR036390">
    <property type="entry name" value="WH_DNA-bd_sf"/>
</dbReference>
<dbReference type="CDD" id="cd07377">
    <property type="entry name" value="WHTH_GntR"/>
    <property type="match status" value="1"/>
</dbReference>
<comment type="caution">
    <text evidence="5">The sequence shown here is derived from an EMBL/GenBank/DDBJ whole genome shotgun (WGS) entry which is preliminary data.</text>
</comment>
<dbReference type="PRINTS" id="PR00035">
    <property type="entry name" value="HTHGNTR"/>
</dbReference>
<dbReference type="SUPFAM" id="SSF46785">
    <property type="entry name" value="Winged helix' DNA-binding domain"/>
    <property type="match status" value="1"/>
</dbReference>
<keyword evidence="2" id="KW-0238">DNA-binding</keyword>
<dbReference type="SUPFAM" id="SSF64288">
    <property type="entry name" value="Chorismate lyase-like"/>
    <property type="match status" value="1"/>
</dbReference>
<dbReference type="InterPro" id="IPR028978">
    <property type="entry name" value="Chorismate_lyase_/UTRA_dom_sf"/>
</dbReference>
<dbReference type="AlphaFoldDB" id="A0A1Y3U0S4"/>
<sequence>MLRKTNSVPLHTQASNYMREKIYNREWDVDEKIPTEFELTDILGMSRGTVKRAIKSLVDEGLLVQIPGRGTFVTRPNITHPSGNCLLSFAESLHSQGIEFETQVLESSIIRADAFLSEKLQVPVNAPVLFLRRVRTVDGEPIMYIENRLSMLVVPGLDKVDFEQESLFKSIERCAGKRIGYSQARYAAKIAGEKRGEILHVGEEAPVLHLEQQVFLSDNVPVEWGNVWLRANRYVVGTVLQRV</sequence>
<dbReference type="PANTHER" id="PTHR44846">
    <property type="entry name" value="MANNOSYL-D-GLYCERATE TRANSPORT/METABOLISM SYSTEM REPRESSOR MNGR-RELATED"/>
    <property type="match status" value="1"/>
</dbReference>
<dbReference type="InterPro" id="IPR011663">
    <property type="entry name" value="UTRA"/>
</dbReference>
<proteinExistence type="predicted"/>
<evidence type="ECO:0000256" key="3">
    <source>
        <dbReference type="ARBA" id="ARBA00023163"/>
    </source>
</evidence>
<dbReference type="InterPro" id="IPR000524">
    <property type="entry name" value="Tscrpt_reg_HTH_GntR"/>
</dbReference>
<organism evidence="5 6">
    <name type="scientific">Enorma massiliensis</name>
    <dbReference type="NCBI Taxonomy" id="1472761"/>
    <lineage>
        <taxon>Bacteria</taxon>
        <taxon>Bacillati</taxon>
        <taxon>Actinomycetota</taxon>
        <taxon>Coriobacteriia</taxon>
        <taxon>Coriobacteriales</taxon>
        <taxon>Coriobacteriaceae</taxon>
        <taxon>Enorma</taxon>
    </lineage>
</organism>
<dbReference type="GO" id="GO:0045892">
    <property type="term" value="P:negative regulation of DNA-templated transcription"/>
    <property type="evidence" value="ECO:0007669"/>
    <property type="project" value="TreeGrafter"/>
</dbReference>
<dbReference type="Gene3D" id="1.10.10.10">
    <property type="entry name" value="Winged helix-like DNA-binding domain superfamily/Winged helix DNA-binding domain"/>
    <property type="match status" value="1"/>
</dbReference>
<dbReference type="Gene3D" id="3.40.1410.10">
    <property type="entry name" value="Chorismate lyase-like"/>
    <property type="match status" value="1"/>
</dbReference>
<dbReference type="SMART" id="SM00345">
    <property type="entry name" value="HTH_GNTR"/>
    <property type="match status" value="1"/>
</dbReference>
<evidence type="ECO:0000313" key="6">
    <source>
        <dbReference type="Proteomes" id="UP000196560"/>
    </source>
</evidence>
<gene>
    <name evidence="5" type="ORF">B5G21_07665</name>
</gene>
<dbReference type="GO" id="GO:0003700">
    <property type="term" value="F:DNA-binding transcription factor activity"/>
    <property type="evidence" value="ECO:0007669"/>
    <property type="project" value="InterPro"/>
</dbReference>
<keyword evidence="6" id="KW-1185">Reference proteome</keyword>
<dbReference type="PROSITE" id="PS50949">
    <property type="entry name" value="HTH_GNTR"/>
    <property type="match status" value="1"/>
</dbReference>
<protein>
    <submittedName>
        <fullName evidence="5">GntR family transcriptional regulator</fullName>
    </submittedName>
</protein>
<feature type="domain" description="HTH gntR-type" evidence="4">
    <location>
        <begin position="8"/>
        <end position="76"/>
    </location>
</feature>